<dbReference type="EMBL" id="AWUE01018060">
    <property type="protein sequence ID" value="OMO82894.1"/>
    <property type="molecule type" value="Genomic_DNA"/>
</dbReference>
<comment type="caution">
    <text evidence="1">The sequence shown here is derived from an EMBL/GenBank/DDBJ whole genome shotgun (WGS) entry which is preliminary data.</text>
</comment>
<gene>
    <name evidence="1" type="ORF">COLO4_22775</name>
</gene>
<protein>
    <submittedName>
        <fullName evidence="1">Uncharacterized protein</fullName>
    </submittedName>
</protein>
<name>A0A1R3IJY5_9ROSI</name>
<evidence type="ECO:0000313" key="2">
    <source>
        <dbReference type="Proteomes" id="UP000187203"/>
    </source>
</evidence>
<evidence type="ECO:0000313" key="1">
    <source>
        <dbReference type="EMBL" id="OMO82894.1"/>
    </source>
</evidence>
<reference evidence="2" key="1">
    <citation type="submission" date="2013-09" db="EMBL/GenBank/DDBJ databases">
        <title>Corchorus olitorius genome sequencing.</title>
        <authorList>
            <person name="Alam M."/>
            <person name="Haque M.S."/>
            <person name="Islam M.S."/>
            <person name="Emdad E.M."/>
            <person name="Islam M.M."/>
            <person name="Ahmed B."/>
            <person name="Halim A."/>
            <person name="Hossen Q.M.M."/>
            <person name="Hossain M.Z."/>
            <person name="Ahmed R."/>
            <person name="Khan M.M."/>
            <person name="Islam R."/>
            <person name="Rashid M.M."/>
            <person name="Khan S.A."/>
            <person name="Rahman M.S."/>
            <person name="Alam M."/>
            <person name="Yahiya A.S."/>
            <person name="Khan M.S."/>
            <person name="Azam M.S."/>
            <person name="Haque T."/>
            <person name="Lashkar M.Z.H."/>
            <person name="Akhand A.I."/>
            <person name="Morshed G."/>
            <person name="Roy S."/>
            <person name="Uddin K.S."/>
            <person name="Rabeya T."/>
            <person name="Hossain A.S."/>
            <person name="Chowdhury A."/>
            <person name="Snigdha A.R."/>
            <person name="Mortoza M.S."/>
            <person name="Matin S.A."/>
            <person name="Hoque S.M.E."/>
            <person name="Islam M.K."/>
            <person name="Roy D.K."/>
            <person name="Haider R."/>
            <person name="Moosa M.M."/>
            <person name="Elias S.M."/>
            <person name="Hasan A.M."/>
            <person name="Jahan S."/>
            <person name="Shafiuddin M."/>
            <person name="Mahmood N."/>
            <person name="Shommy N.S."/>
        </authorList>
    </citation>
    <scope>NUCLEOTIDE SEQUENCE [LARGE SCALE GENOMIC DNA]</scope>
    <source>
        <strain evidence="2">cv. O-4</strain>
    </source>
</reference>
<proteinExistence type="predicted"/>
<dbReference type="Proteomes" id="UP000187203">
    <property type="component" value="Unassembled WGS sequence"/>
</dbReference>
<keyword evidence="2" id="KW-1185">Reference proteome</keyword>
<accession>A0A1R3IJY5</accession>
<dbReference type="AlphaFoldDB" id="A0A1R3IJY5"/>
<organism evidence="1 2">
    <name type="scientific">Corchorus olitorius</name>
    <dbReference type="NCBI Taxonomy" id="93759"/>
    <lineage>
        <taxon>Eukaryota</taxon>
        <taxon>Viridiplantae</taxon>
        <taxon>Streptophyta</taxon>
        <taxon>Embryophyta</taxon>
        <taxon>Tracheophyta</taxon>
        <taxon>Spermatophyta</taxon>
        <taxon>Magnoliopsida</taxon>
        <taxon>eudicotyledons</taxon>
        <taxon>Gunneridae</taxon>
        <taxon>Pentapetalae</taxon>
        <taxon>rosids</taxon>
        <taxon>malvids</taxon>
        <taxon>Malvales</taxon>
        <taxon>Malvaceae</taxon>
        <taxon>Grewioideae</taxon>
        <taxon>Apeibeae</taxon>
        <taxon>Corchorus</taxon>
    </lineage>
</organism>
<sequence length="100" mass="11414">MGRPSGKMIVVLKNKNRLIWQRGELARNHSNPEFPGTNRYFFSPHVSIMLGKGSWFKMVDELIALAANFPHGTLMLMFPLATLSKFEELMGSDWSGTNWE</sequence>